<dbReference type="EMBL" id="CAJEWN010001258">
    <property type="protein sequence ID" value="CAD2195928.1"/>
    <property type="molecule type" value="Genomic_DNA"/>
</dbReference>
<comment type="caution">
    <text evidence="3">The sequence shown here is derived from an EMBL/GenBank/DDBJ whole genome shotgun (WGS) entry which is preliminary data.</text>
</comment>
<sequence>MKRKFLLIFLYLISVFNGTLSTMKEITKRTLILEESVGNFKKGNQYLSERVLFTLSAFFPMSRFLILVFNVGGDIAYRADQGCHGLPETRNPKPGLFFDPKPETRPEKFSKTRPETRHFPWNFITKREDFWLFGLPKFPKFSPAALENEEI</sequence>
<evidence type="ECO:0000256" key="1">
    <source>
        <dbReference type="SAM" id="MobiDB-lite"/>
    </source>
</evidence>
<proteinExistence type="predicted"/>
<reference evidence="3 4" key="1">
    <citation type="submission" date="2020-08" db="EMBL/GenBank/DDBJ databases">
        <authorList>
            <person name="Koutsovoulos G."/>
            <person name="Danchin GJ E."/>
        </authorList>
    </citation>
    <scope>NUCLEOTIDE SEQUENCE [LARGE SCALE GENOMIC DNA]</scope>
</reference>
<evidence type="ECO:0000256" key="2">
    <source>
        <dbReference type="SAM" id="SignalP"/>
    </source>
</evidence>
<feature type="signal peptide" evidence="2">
    <location>
        <begin position="1"/>
        <end position="21"/>
    </location>
</feature>
<feature type="chain" id="PRO_5028054702" evidence="2">
    <location>
        <begin position="22"/>
        <end position="151"/>
    </location>
</feature>
<evidence type="ECO:0000313" key="3">
    <source>
        <dbReference type="EMBL" id="CAD2195928.1"/>
    </source>
</evidence>
<organism evidence="3 4">
    <name type="scientific">Meloidogyne enterolobii</name>
    <name type="common">Root-knot nematode worm</name>
    <name type="synonym">Meloidogyne mayaguensis</name>
    <dbReference type="NCBI Taxonomy" id="390850"/>
    <lineage>
        <taxon>Eukaryota</taxon>
        <taxon>Metazoa</taxon>
        <taxon>Ecdysozoa</taxon>
        <taxon>Nematoda</taxon>
        <taxon>Chromadorea</taxon>
        <taxon>Rhabditida</taxon>
        <taxon>Tylenchina</taxon>
        <taxon>Tylenchomorpha</taxon>
        <taxon>Tylenchoidea</taxon>
        <taxon>Meloidogynidae</taxon>
        <taxon>Meloidogyninae</taxon>
        <taxon>Meloidogyne</taxon>
    </lineage>
</organism>
<name>A0A6V7X9J0_MELEN</name>
<feature type="compositionally biased region" description="Basic and acidic residues" evidence="1">
    <location>
        <begin position="100"/>
        <end position="113"/>
    </location>
</feature>
<feature type="region of interest" description="Disordered" evidence="1">
    <location>
        <begin position="86"/>
        <end position="113"/>
    </location>
</feature>
<accession>A0A6V7X9J0</accession>
<keyword evidence="2" id="KW-0732">Signal</keyword>
<dbReference type="Proteomes" id="UP000580250">
    <property type="component" value="Unassembled WGS sequence"/>
</dbReference>
<protein>
    <submittedName>
        <fullName evidence="3">Uncharacterized protein</fullName>
    </submittedName>
</protein>
<gene>
    <name evidence="3" type="ORF">MENT_LOCUS49048</name>
</gene>
<dbReference type="AlphaFoldDB" id="A0A6V7X9J0"/>
<evidence type="ECO:0000313" key="4">
    <source>
        <dbReference type="Proteomes" id="UP000580250"/>
    </source>
</evidence>